<organism evidence="3 4">
    <name type="scientific">Rhynchosporium graminicola</name>
    <dbReference type="NCBI Taxonomy" id="2792576"/>
    <lineage>
        <taxon>Eukaryota</taxon>
        <taxon>Fungi</taxon>
        <taxon>Dikarya</taxon>
        <taxon>Ascomycota</taxon>
        <taxon>Pezizomycotina</taxon>
        <taxon>Leotiomycetes</taxon>
        <taxon>Helotiales</taxon>
        <taxon>Ploettnerulaceae</taxon>
        <taxon>Rhynchosporium</taxon>
    </lineage>
</organism>
<feature type="coiled-coil region" evidence="1">
    <location>
        <begin position="314"/>
        <end position="446"/>
    </location>
</feature>
<dbReference type="AlphaFoldDB" id="A0A1E1LFW8"/>
<comment type="caution">
    <text evidence="3">The sequence shown here is derived from an EMBL/GenBank/DDBJ whole genome shotgun (WGS) entry which is preliminary data.</text>
</comment>
<feature type="coiled-coil region" evidence="1">
    <location>
        <begin position="503"/>
        <end position="586"/>
    </location>
</feature>
<dbReference type="Proteomes" id="UP000178129">
    <property type="component" value="Unassembled WGS sequence"/>
</dbReference>
<keyword evidence="4" id="KW-1185">Reference proteome</keyword>
<feature type="compositionally biased region" description="Basic and acidic residues" evidence="2">
    <location>
        <begin position="53"/>
        <end position="69"/>
    </location>
</feature>
<evidence type="ECO:0000313" key="3">
    <source>
        <dbReference type="EMBL" id="CZT09387.1"/>
    </source>
</evidence>
<evidence type="ECO:0000256" key="1">
    <source>
        <dbReference type="SAM" id="Coils"/>
    </source>
</evidence>
<feature type="region of interest" description="Disordered" evidence="2">
    <location>
        <begin position="49"/>
        <end position="101"/>
    </location>
</feature>
<feature type="compositionally biased region" description="Low complexity" evidence="2">
    <location>
        <begin position="70"/>
        <end position="92"/>
    </location>
</feature>
<evidence type="ECO:0000256" key="2">
    <source>
        <dbReference type="SAM" id="MobiDB-lite"/>
    </source>
</evidence>
<dbReference type="SUPFAM" id="SSF57997">
    <property type="entry name" value="Tropomyosin"/>
    <property type="match status" value="1"/>
</dbReference>
<feature type="region of interest" description="Disordered" evidence="2">
    <location>
        <begin position="630"/>
        <end position="693"/>
    </location>
</feature>
<dbReference type="EMBL" id="FJUW01000050">
    <property type="protein sequence ID" value="CZT09387.1"/>
    <property type="molecule type" value="Genomic_DNA"/>
</dbReference>
<name>A0A1E1LFW8_9HELO</name>
<feature type="compositionally biased region" description="Polar residues" evidence="2">
    <location>
        <begin position="641"/>
        <end position="661"/>
    </location>
</feature>
<proteinExistence type="predicted"/>
<evidence type="ECO:0000313" key="4">
    <source>
        <dbReference type="Proteomes" id="UP000178129"/>
    </source>
</evidence>
<sequence length="693" mass="80230">MEVATHMQNISEISDETLTSPNFTADKLAIMKLRNAEFFENRDYSSAPMMLNGERRRSSFSSKTHDHGRSSSQARSSRRISSSAHRSGSFRQVQSGHKSSMELTRQAEGKFFALMDLVSSASREASSLKDIWSGLVSERESLTREREELLETINDVTESLERTESEYHHHGHEHEQRKKQVEKLLIELSLAMNTISENEKRNTSRDHDLLQTRNELHNLRSTLSSTTIAHDKFRSDYEASELKIRALEDERDHAKTNAEKYQEDWRALTREHTDVKSKLTDSTIKLETVRREVISITERLRISENDRDTHLHEKESLQELLRKANLKHEETSLELLNLTEQNEQNVREITKMKEIIRELESDVARHTNTVDNLRRELKTKTTSFNEAEMRTQEMTLKFEHLRRESTITNDKLSNLEQERVEQSGIIDAIREELRVAIVEKDSIRDEGEIWKHRADDHQRLINRLQETLRRNVTSLVEVRSEVQTLTSRLSDSELQRSSAHEQHTNHTNEIASLKEKLLILQAELRTTHEGRDRLQEELHESQRRYETVTETMTEFHNSSGSYESEIEHLRSTLHESREQKERAIAARNTADRERDAADRERDDYIARYEEKCREMEGFVQSSSSGLITRMQSGSAGGGEVTRSSTRVVQRSGTMNTSGTVMHNSGEEHSHGHGHKHNNGTEGDEHSEHSGSME</sequence>
<reference evidence="4" key="1">
    <citation type="submission" date="2016-03" db="EMBL/GenBank/DDBJ databases">
        <authorList>
            <person name="Ploux O."/>
        </authorList>
    </citation>
    <scope>NUCLEOTIDE SEQUENCE [LARGE SCALE GENOMIC DNA]</scope>
    <source>
        <strain evidence="4">UK7</strain>
    </source>
</reference>
<feature type="coiled-coil region" evidence="1">
    <location>
        <begin position="230"/>
        <end position="264"/>
    </location>
</feature>
<dbReference type="STRING" id="914237.A0A1E1LFW8"/>
<dbReference type="InParanoid" id="A0A1E1LFW8"/>
<gene>
    <name evidence="3" type="ORF">RCO7_07402</name>
</gene>
<feature type="coiled-coil region" evidence="1">
    <location>
        <begin position="139"/>
        <end position="166"/>
    </location>
</feature>
<feature type="compositionally biased region" description="Basic and acidic residues" evidence="2">
    <location>
        <begin position="682"/>
        <end position="693"/>
    </location>
</feature>
<accession>A0A1E1LFW8</accession>
<protein>
    <submittedName>
        <fullName evidence="3">Uncharacterized protein</fullName>
    </submittedName>
</protein>
<keyword evidence="1" id="KW-0175">Coiled coil</keyword>